<gene>
    <name evidence="4" type="ORF">BpHYR1_000003</name>
</gene>
<comment type="similarity">
    <text evidence="1">Belongs to the zygin family.</text>
</comment>
<accession>A0A3M7R096</accession>
<dbReference type="Pfam" id="PF07763">
    <property type="entry name" value="FEZ"/>
    <property type="match status" value="1"/>
</dbReference>
<evidence type="ECO:0000256" key="3">
    <source>
        <dbReference type="ARBA" id="ARBA00023054"/>
    </source>
</evidence>
<dbReference type="InterPro" id="IPR011680">
    <property type="entry name" value="FEZ"/>
</dbReference>
<proteinExistence type="inferred from homology"/>
<dbReference type="PANTHER" id="PTHR12394:SF12">
    <property type="entry name" value="LD08195P"/>
    <property type="match status" value="1"/>
</dbReference>
<dbReference type="AlphaFoldDB" id="A0A3M7R096"/>
<sequence length="429" mass="49775">MLYEPLNKNYMSNMHYSIDETEEEIQAPIAKIDIDEFLDNYINDQPYDGELKENEMKNSKALGISLEDLVQSFDKNVKECLRNYKNIDIGQLAPVQVRSQDDLISDSQMWYTLTGNFGNLLPIDYHSKKSLIRQYHMDSLNLKNQFDLEYFSDEGVSEDDLSQKDENDEFLEFDEDDEELKEQLDMHSMILIKGMYNESDLVEPLITAEQVLNEIDSMMSLEDEIYDATTPDSGFYAINSSVMSPNGDIPLELSYIQYINAFENELKAQSINQSAKIQLDNKFLMTPSKQDLEKLNIFELNEILEQTESHIKELSEVMVQEFATRDELEFEKETRNTFISLMTSINEKRRQLSIDNFNNSSLCKKKNRKSVNLDLSSSYLTTVIPYNSEIEYDIAHIQILNKLLKAIDENSHQVPDLLTNYILKVVCPT</sequence>
<dbReference type="PANTHER" id="PTHR12394">
    <property type="entry name" value="ZYGIN"/>
    <property type="match status" value="1"/>
</dbReference>
<dbReference type="Proteomes" id="UP000276133">
    <property type="component" value="Unassembled WGS sequence"/>
</dbReference>
<keyword evidence="3" id="KW-0175">Coiled coil</keyword>
<dbReference type="STRING" id="10195.A0A3M7R096"/>
<organism evidence="4 5">
    <name type="scientific">Brachionus plicatilis</name>
    <name type="common">Marine rotifer</name>
    <name type="synonym">Brachionus muelleri</name>
    <dbReference type="NCBI Taxonomy" id="10195"/>
    <lineage>
        <taxon>Eukaryota</taxon>
        <taxon>Metazoa</taxon>
        <taxon>Spiralia</taxon>
        <taxon>Gnathifera</taxon>
        <taxon>Rotifera</taxon>
        <taxon>Eurotatoria</taxon>
        <taxon>Monogononta</taxon>
        <taxon>Pseudotrocha</taxon>
        <taxon>Ploima</taxon>
        <taxon>Brachionidae</taxon>
        <taxon>Brachionus</taxon>
    </lineage>
</organism>
<evidence type="ECO:0000256" key="1">
    <source>
        <dbReference type="ARBA" id="ARBA00006788"/>
    </source>
</evidence>
<comment type="caution">
    <text evidence="4">The sequence shown here is derived from an EMBL/GenBank/DDBJ whole genome shotgun (WGS) entry which is preliminary data.</text>
</comment>
<keyword evidence="5" id="KW-1185">Reference proteome</keyword>
<reference evidence="4 5" key="1">
    <citation type="journal article" date="2018" name="Sci. Rep.">
        <title>Genomic signatures of local adaptation to the degree of environmental predictability in rotifers.</title>
        <authorList>
            <person name="Franch-Gras L."/>
            <person name="Hahn C."/>
            <person name="Garcia-Roger E.M."/>
            <person name="Carmona M.J."/>
            <person name="Serra M."/>
            <person name="Gomez A."/>
        </authorList>
    </citation>
    <scope>NUCLEOTIDE SEQUENCE [LARGE SCALE GENOMIC DNA]</scope>
    <source>
        <strain evidence="4">HYR1</strain>
    </source>
</reference>
<evidence type="ECO:0000256" key="2">
    <source>
        <dbReference type="ARBA" id="ARBA00022553"/>
    </source>
</evidence>
<dbReference type="OrthoDB" id="7959977at2759"/>
<evidence type="ECO:0000313" key="4">
    <source>
        <dbReference type="EMBL" id="RNA16899.1"/>
    </source>
</evidence>
<dbReference type="EMBL" id="REGN01004597">
    <property type="protein sequence ID" value="RNA16899.1"/>
    <property type="molecule type" value="Genomic_DNA"/>
</dbReference>
<dbReference type="GO" id="GO:0030424">
    <property type="term" value="C:axon"/>
    <property type="evidence" value="ECO:0007669"/>
    <property type="project" value="TreeGrafter"/>
</dbReference>
<evidence type="ECO:0000313" key="5">
    <source>
        <dbReference type="Proteomes" id="UP000276133"/>
    </source>
</evidence>
<protein>
    <submittedName>
        <fullName evidence="4">Fasciculation and elongation zeta-2</fullName>
    </submittedName>
</protein>
<name>A0A3M7R096_BRAPC</name>
<dbReference type="GO" id="GO:0005737">
    <property type="term" value="C:cytoplasm"/>
    <property type="evidence" value="ECO:0007669"/>
    <property type="project" value="TreeGrafter"/>
</dbReference>
<keyword evidence="2" id="KW-0597">Phosphoprotein</keyword>